<accession>A0A0A9WIX5</accession>
<organism evidence="1">
    <name type="scientific">Lygus hesperus</name>
    <name type="common">Western plant bug</name>
    <dbReference type="NCBI Taxonomy" id="30085"/>
    <lineage>
        <taxon>Eukaryota</taxon>
        <taxon>Metazoa</taxon>
        <taxon>Ecdysozoa</taxon>
        <taxon>Arthropoda</taxon>
        <taxon>Hexapoda</taxon>
        <taxon>Insecta</taxon>
        <taxon>Pterygota</taxon>
        <taxon>Neoptera</taxon>
        <taxon>Paraneoptera</taxon>
        <taxon>Hemiptera</taxon>
        <taxon>Heteroptera</taxon>
        <taxon>Panheteroptera</taxon>
        <taxon>Cimicomorpha</taxon>
        <taxon>Miridae</taxon>
        <taxon>Mirini</taxon>
        <taxon>Lygus</taxon>
    </lineage>
</organism>
<dbReference type="PANTHER" id="PTHR47510:SF3">
    <property type="entry name" value="ENDO_EXONUCLEASE_PHOSPHATASE DOMAIN-CONTAINING PROTEIN"/>
    <property type="match status" value="1"/>
</dbReference>
<sequence length="158" mass="17131">VFLRDHNDAIMNDWSNKTKAAWQVVNATLKKRSVNMKSASRDLDCAGFSDAFSEVFRSSKVPSPPNKFLDFLQAAPGCSDELFLHSASVGEVYSAILSLSNSGASDFFGTTSAIIKGVAECILEPLTYVINMCFSQGSFPECLKMSTITPIPKKGKCS</sequence>
<name>A0A0A9WIX5_LYGHE</name>
<feature type="non-terminal residue" evidence="1">
    <location>
        <position position="1"/>
    </location>
</feature>
<reference evidence="1" key="1">
    <citation type="journal article" date="2014" name="PLoS ONE">
        <title>Transcriptome-Based Identification of ABC Transporters in the Western Tarnished Plant Bug Lygus hesperus.</title>
        <authorList>
            <person name="Hull J.J."/>
            <person name="Chaney K."/>
            <person name="Geib S.M."/>
            <person name="Fabrick J.A."/>
            <person name="Brent C.S."/>
            <person name="Walsh D."/>
            <person name="Lavine L.C."/>
        </authorList>
    </citation>
    <scope>NUCLEOTIDE SEQUENCE</scope>
</reference>
<dbReference type="PANTHER" id="PTHR47510">
    <property type="entry name" value="REVERSE TRANSCRIPTASE DOMAIN-CONTAINING PROTEIN"/>
    <property type="match status" value="1"/>
</dbReference>
<gene>
    <name evidence="1" type="primary">hcp_1</name>
    <name evidence="1" type="ORF">CM83_105409</name>
</gene>
<proteinExistence type="predicted"/>
<evidence type="ECO:0000313" key="1">
    <source>
        <dbReference type="EMBL" id="JAG07729.1"/>
    </source>
</evidence>
<feature type="non-terminal residue" evidence="1">
    <location>
        <position position="158"/>
    </location>
</feature>
<reference evidence="1" key="2">
    <citation type="submission" date="2014-07" db="EMBL/GenBank/DDBJ databases">
        <authorList>
            <person name="Hull J."/>
        </authorList>
    </citation>
    <scope>NUCLEOTIDE SEQUENCE</scope>
</reference>
<protein>
    <submittedName>
        <fullName evidence="1">Hydroxylamine reductase</fullName>
    </submittedName>
</protein>
<dbReference type="AlphaFoldDB" id="A0A0A9WIX5"/>
<dbReference type="EMBL" id="GBHO01035875">
    <property type="protein sequence ID" value="JAG07729.1"/>
    <property type="molecule type" value="Transcribed_RNA"/>
</dbReference>